<protein>
    <submittedName>
        <fullName evidence="1">Uncharacterized protein</fullName>
    </submittedName>
</protein>
<proteinExistence type="predicted"/>
<gene>
    <name evidence="1" type="ORF">L6452_18994</name>
</gene>
<dbReference type="EMBL" id="CM042052">
    <property type="protein sequence ID" value="KAI3718142.1"/>
    <property type="molecule type" value="Genomic_DNA"/>
</dbReference>
<keyword evidence="2" id="KW-1185">Reference proteome</keyword>
<evidence type="ECO:0000313" key="1">
    <source>
        <dbReference type="EMBL" id="KAI3718142.1"/>
    </source>
</evidence>
<reference evidence="2" key="1">
    <citation type="journal article" date="2022" name="Mol. Ecol. Resour.">
        <title>The genomes of chicory, endive, great burdock and yacon provide insights into Asteraceae palaeo-polyploidization history and plant inulin production.</title>
        <authorList>
            <person name="Fan W."/>
            <person name="Wang S."/>
            <person name="Wang H."/>
            <person name="Wang A."/>
            <person name="Jiang F."/>
            <person name="Liu H."/>
            <person name="Zhao H."/>
            <person name="Xu D."/>
            <person name="Zhang Y."/>
        </authorList>
    </citation>
    <scope>NUCLEOTIDE SEQUENCE [LARGE SCALE GENOMIC DNA]</scope>
    <source>
        <strain evidence="2">cv. Niubang</strain>
    </source>
</reference>
<comment type="caution">
    <text evidence="1">The sequence shown here is derived from an EMBL/GenBank/DDBJ whole genome shotgun (WGS) entry which is preliminary data.</text>
</comment>
<organism evidence="1 2">
    <name type="scientific">Arctium lappa</name>
    <name type="common">Greater burdock</name>
    <name type="synonym">Lappa major</name>
    <dbReference type="NCBI Taxonomy" id="4217"/>
    <lineage>
        <taxon>Eukaryota</taxon>
        <taxon>Viridiplantae</taxon>
        <taxon>Streptophyta</taxon>
        <taxon>Embryophyta</taxon>
        <taxon>Tracheophyta</taxon>
        <taxon>Spermatophyta</taxon>
        <taxon>Magnoliopsida</taxon>
        <taxon>eudicotyledons</taxon>
        <taxon>Gunneridae</taxon>
        <taxon>Pentapetalae</taxon>
        <taxon>asterids</taxon>
        <taxon>campanulids</taxon>
        <taxon>Asterales</taxon>
        <taxon>Asteraceae</taxon>
        <taxon>Carduoideae</taxon>
        <taxon>Cardueae</taxon>
        <taxon>Arctiinae</taxon>
        <taxon>Arctium</taxon>
    </lineage>
</organism>
<reference evidence="1 2" key="2">
    <citation type="journal article" date="2022" name="Mol. Ecol. Resour.">
        <title>The genomes of chicory, endive, great burdock and yacon provide insights into Asteraceae paleo-polyploidization history and plant inulin production.</title>
        <authorList>
            <person name="Fan W."/>
            <person name="Wang S."/>
            <person name="Wang H."/>
            <person name="Wang A."/>
            <person name="Jiang F."/>
            <person name="Liu H."/>
            <person name="Zhao H."/>
            <person name="Xu D."/>
            <person name="Zhang Y."/>
        </authorList>
    </citation>
    <scope>NUCLEOTIDE SEQUENCE [LARGE SCALE GENOMIC DNA]</scope>
    <source>
        <strain evidence="2">cv. Niubang</strain>
    </source>
</reference>
<sequence>MGRARFARVDLVPCLPGIGGFQKSYANLLSRNTYGSTPSCKILATESLHSVFINIGSLQFPSKNQNKINNFSLSFLDPLFGTISFFSFLSIEFVCFVFLCTRIDLGF</sequence>
<evidence type="ECO:0000313" key="2">
    <source>
        <dbReference type="Proteomes" id="UP001055879"/>
    </source>
</evidence>
<accession>A0ACB9B6T5</accession>
<name>A0ACB9B6T5_ARCLA</name>
<dbReference type="Proteomes" id="UP001055879">
    <property type="component" value="Linkage Group LG06"/>
</dbReference>